<feature type="signal peptide" evidence="2">
    <location>
        <begin position="1"/>
        <end position="26"/>
    </location>
</feature>
<organism evidence="3 4">
    <name type="scientific">Cutibacterium acnes (strain DSM 16379 / KPA171202)</name>
    <name type="common">Propionibacterium acnes</name>
    <dbReference type="NCBI Taxonomy" id="267747"/>
    <lineage>
        <taxon>Bacteria</taxon>
        <taxon>Bacillati</taxon>
        <taxon>Actinomycetota</taxon>
        <taxon>Actinomycetes</taxon>
        <taxon>Propionibacteriales</taxon>
        <taxon>Propionibacteriaceae</taxon>
        <taxon>Cutibacterium</taxon>
    </lineage>
</organism>
<accession>Q6A5R1</accession>
<reference evidence="3 4" key="1">
    <citation type="journal article" date="2004" name="Science">
        <title>The complete genome sequence of Propionibacterium acnes, a commensal of human skin.</title>
        <authorList>
            <person name="Bruggemann H."/>
            <person name="Henne A."/>
            <person name="Hoster F."/>
            <person name="Liesegang H."/>
            <person name="Wiezer A."/>
            <person name="Strittmatter A."/>
            <person name="Hujer S."/>
            <person name="Durre P."/>
            <person name="Gottschalk G."/>
        </authorList>
    </citation>
    <scope>NUCLEOTIDE SEQUENCE [LARGE SCALE GENOMIC DNA]</scope>
    <source>
        <strain evidence="4">DSM 16379 / KPA171202</strain>
    </source>
</reference>
<evidence type="ECO:0000313" key="4">
    <source>
        <dbReference type="Proteomes" id="UP000000603"/>
    </source>
</evidence>
<feature type="region of interest" description="Disordered" evidence="1">
    <location>
        <begin position="229"/>
        <end position="248"/>
    </location>
</feature>
<feature type="region of interest" description="Disordered" evidence="1">
    <location>
        <begin position="128"/>
        <end position="147"/>
    </location>
</feature>
<protein>
    <submittedName>
        <fullName evidence="3">Uncharacterized protein</fullName>
    </submittedName>
</protein>
<gene>
    <name evidence="3" type="ordered locus">PPA2198</name>
</gene>
<keyword evidence="2" id="KW-0732">Signal</keyword>
<evidence type="ECO:0000256" key="1">
    <source>
        <dbReference type="SAM" id="MobiDB-lite"/>
    </source>
</evidence>
<feature type="region of interest" description="Disordered" evidence="1">
    <location>
        <begin position="43"/>
        <end position="97"/>
    </location>
</feature>
<evidence type="ECO:0000256" key="2">
    <source>
        <dbReference type="SAM" id="SignalP"/>
    </source>
</evidence>
<name>Q6A5R1_CUTAK</name>
<dbReference type="Proteomes" id="UP000000603">
    <property type="component" value="Chromosome"/>
</dbReference>
<sequence length="304" mass="33317">MSSMKGLSLVLATSFMLSFSPGSSFASGGVSVDPDSHTVYVRFSDKGSHHKSGIKIREGAKRGTPGHGGSHHKRSNPHAGKRQPPTSPKLSKSVDRRESDAYIASSILSLASPRIPYLLGLNLSLMEPKPNRTTLSPSPVRPKVSTREEARDWSVDLATNIHLAKPVVYVEPRPSANKWNITAVGQPLWFHNPGSERHTSSDSSRGIIVSLDATRVETIYNTGEKTVRCAHSTPRPKNADPRAQSPGCGYIYQHPGNYTVRMTEVWQVRWRSGDQSGQIVTRRSSSKPLKVNELIGVLTQPGRR</sequence>
<dbReference type="KEGG" id="pac:PPA2198"/>
<dbReference type="HOGENOM" id="CLU_917851_0_0_11"/>
<proteinExistence type="predicted"/>
<feature type="chain" id="PRO_5004270530" evidence="2">
    <location>
        <begin position="27"/>
        <end position="304"/>
    </location>
</feature>
<feature type="compositionally biased region" description="Basic residues" evidence="1">
    <location>
        <begin position="69"/>
        <end position="81"/>
    </location>
</feature>
<dbReference type="EnsemblBacteria" id="AAT83902">
    <property type="protein sequence ID" value="AAT83902"/>
    <property type="gene ID" value="PPA2198"/>
</dbReference>
<dbReference type="AlphaFoldDB" id="Q6A5R1"/>
<dbReference type="EMBL" id="AE017283">
    <property type="protein sequence ID" value="AAT83902.1"/>
    <property type="molecule type" value="Genomic_DNA"/>
</dbReference>
<evidence type="ECO:0000313" key="3">
    <source>
        <dbReference type="EMBL" id="AAT83902.1"/>
    </source>
</evidence>